<evidence type="ECO:0000313" key="3">
    <source>
        <dbReference type="EMBL" id="UWD34280.1"/>
    </source>
</evidence>
<sequence>MHEIRKDNSEEKEILRIEFKSEIMFILGFIFFFFLAIFSIIGINSDDGTFKTISIISFIISILLVISYIFLHIKFGKKQNVIITSKKIKGTIYKFINGKSTGILYNFSMRIDQIDEIYSTGSNLHIVFVSGSNNSREKEIILTKLKNIQEVQERLEELMSESKNSTDLQFEIEAKKLDLEKEKIEALKNLKN</sequence>
<keyword evidence="2" id="KW-1133">Transmembrane helix</keyword>
<gene>
    <name evidence="3" type="ORF">NX772_00395</name>
</gene>
<evidence type="ECO:0000256" key="2">
    <source>
        <dbReference type="SAM" id="Phobius"/>
    </source>
</evidence>
<name>A0ABY5TUF6_9BACT</name>
<feature type="transmembrane region" description="Helical" evidence="2">
    <location>
        <begin position="21"/>
        <end position="41"/>
    </location>
</feature>
<protein>
    <recommendedName>
        <fullName evidence="5">DUF304 domain-containing protein</fullName>
    </recommendedName>
</protein>
<keyword evidence="4" id="KW-1185">Reference proteome</keyword>
<evidence type="ECO:0008006" key="5">
    <source>
        <dbReference type="Google" id="ProtNLM"/>
    </source>
</evidence>
<organism evidence="3 4">
    <name type="scientific">Mesomycoplasma molare</name>
    <dbReference type="NCBI Taxonomy" id="171288"/>
    <lineage>
        <taxon>Bacteria</taxon>
        <taxon>Bacillati</taxon>
        <taxon>Mycoplasmatota</taxon>
        <taxon>Mycoplasmoidales</taxon>
        <taxon>Metamycoplasmataceae</taxon>
        <taxon>Mesomycoplasma</taxon>
    </lineage>
</organism>
<keyword evidence="2" id="KW-0472">Membrane</keyword>
<accession>A0ABY5TUF6</accession>
<feature type="coiled-coil region" evidence="1">
    <location>
        <begin position="141"/>
        <end position="168"/>
    </location>
</feature>
<evidence type="ECO:0000256" key="1">
    <source>
        <dbReference type="SAM" id="Coils"/>
    </source>
</evidence>
<proteinExistence type="predicted"/>
<dbReference type="Proteomes" id="UP001058364">
    <property type="component" value="Chromosome"/>
</dbReference>
<dbReference type="RefSeq" id="WP_027123366.1">
    <property type="nucleotide sequence ID" value="NZ_CP103423.1"/>
</dbReference>
<dbReference type="EMBL" id="CP103423">
    <property type="protein sequence ID" value="UWD34280.1"/>
    <property type="molecule type" value="Genomic_DNA"/>
</dbReference>
<keyword evidence="1" id="KW-0175">Coiled coil</keyword>
<feature type="transmembrane region" description="Helical" evidence="2">
    <location>
        <begin position="53"/>
        <end position="71"/>
    </location>
</feature>
<keyword evidence="2" id="KW-0812">Transmembrane</keyword>
<reference evidence="3" key="1">
    <citation type="submission" date="2022-08" db="EMBL/GenBank/DDBJ databases">
        <title>Complete genome sequence of Mycoplasma molare type strain H 542.</title>
        <authorList>
            <person name="Spergser J."/>
        </authorList>
    </citation>
    <scope>NUCLEOTIDE SEQUENCE</scope>
    <source>
        <strain evidence="3">H 542</strain>
    </source>
</reference>
<evidence type="ECO:0000313" key="4">
    <source>
        <dbReference type="Proteomes" id="UP001058364"/>
    </source>
</evidence>